<keyword evidence="1" id="KW-0472">Membrane</keyword>
<keyword evidence="1" id="KW-1133">Transmembrane helix</keyword>
<dbReference type="InterPro" id="IPR003646">
    <property type="entry name" value="SH3-like_bac-type"/>
</dbReference>
<feature type="domain" description="SH3b" evidence="2">
    <location>
        <begin position="106"/>
        <end position="184"/>
    </location>
</feature>
<evidence type="ECO:0000256" key="1">
    <source>
        <dbReference type="SAM" id="Phobius"/>
    </source>
</evidence>
<organism evidence="3 4">
    <name type="scientific">Neolewinella antarctica</name>
    <dbReference type="NCBI Taxonomy" id="442734"/>
    <lineage>
        <taxon>Bacteria</taxon>
        <taxon>Pseudomonadati</taxon>
        <taxon>Bacteroidota</taxon>
        <taxon>Saprospiria</taxon>
        <taxon>Saprospirales</taxon>
        <taxon>Lewinellaceae</taxon>
        <taxon>Neolewinella</taxon>
    </lineage>
</organism>
<accession>A0ABX0XER6</accession>
<feature type="transmembrane region" description="Helical" evidence="1">
    <location>
        <begin position="12"/>
        <end position="29"/>
    </location>
</feature>
<evidence type="ECO:0000313" key="4">
    <source>
        <dbReference type="Proteomes" id="UP000770785"/>
    </source>
</evidence>
<evidence type="ECO:0000259" key="2">
    <source>
        <dbReference type="PROSITE" id="PS51781"/>
    </source>
</evidence>
<proteinExistence type="predicted"/>
<name>A0ABX0XER6_9BACT</name>
<dbReference type="Gene3D" id="2.30.30.40">
    <property type="entry name" value="SH3 Domains"/>
    <property type="match status" value="1"/>
</dbReference>
<comment type="caution">
    <text evidence="3">The sequence shown here is derived from an EMBL/GenBank/DDBJ whole genome shotgun (WGS) entry which is preliminary data.</text>
</comment>
<keyword evidence="4" id="KW-1185">Reference proteome</keyword>
<evidence type="ECO:0000313" key="3">
    <source>
        <dbReference type="EMBL" id="NJC27242.1"/>
    </source>
</evidence>
<gene>
    <name evidence="3" type="ORF">GGR27_002755</name>
</gene>
<keyword evidence="1" id="KW-0812">Transmembrane</keyword>
<dbReference type="PROSITE" id="PS51781">
    <property type="entry name" value="SH3B"/>
    <property type="match status" value="1"/>
</dbReference>
<protein>
    <submittedName>
        <fullName evidence="3">Uncharacterized protein YgiM (DUF1202 family)</fullName>
    </submittedName>
</protein>
<dbReference type="EMBL" id="JAATJH010000004">
    <property type="protein sequence ID" value="NJC27242.1"/>
    <property type="molecule type" value="Genomic_DNA"/>
</dbReference>
<dbReference type="Pfam" id="PF08239">
    <property type="entry name" value="SH3_3"/>
    <property type="match status" value="1"/>
</dbReference>
<sequence>MSKTKYNNARLVPFILMSIVTLIFLFWAMRQCSSADPEFAQQTEEATRRSYLDTLQERDNQQYFQRKLDSIEQAAKAAAVLRGLTTPMPGDSVVRGQGVRTVIQKVTTLYSTIDGLNVRSGPSLRNGIVARLPLYGESIFLGEVTDSLYQIDLGDITPTAPWVKIELPNGKRGWVYGALVSYYKYKQGGVITD</sequence>
<reference evidence="3 4" key="1">
    <citation type="submission" date="2020-03" db="EMBL/GenBank/DDBJ databases">
        <title>Genomic Encyclopedia of Type Strains, Phase IV (KMG-IV): sequencing the most valuable type-strain genomes for metagenomic binning, comparative biology and taxonomic classification.</title>
        <authorList>
            <person name="Goeker M."/>
        </authorList>
    </citation>
    <scope>NUCLEOTIDE SEQUENCE [LARGE SCALE GENOMIC DNA]</scope>
    <source>
        <strain evidence="3 4">DSM 105096</strain>
    </source>
</reference>
<dbReference type="Proteomes" id="UP000770785">
    <property type="component" value="Unassembled WGS sequence"/>
</dbReference>
<dbReference type="RefSeq" id="WP_168038143.1">
    <property type="nucleotide sequence ID" value="NZ_JAATJH010000004.1"/>
</dbReference>